<accession>A0A6N4SPF0</accession>
<dbReference type="Proteomes" id="UP000001822">
    <property type="component" value="Chromosome"/>
</dbReference>
<feature type="transmembrane region" description="Helical" evidence="1">
    <location>
        <begin position="114"/>
        <end position="133"/>
    </location>
</feature>
<feature type="transmembrane region" description="Helical" evidence="1">
    <location>
        <begin position="388"/>
        <end position="405"/>
    </location>
</feature>
<evidence type="ECO:0000313" key="2">
    <source>
        <dbReference type="EMBL" id="ABG58150.1"/>
    </source>
</evidence>
<evidence type="ECO:0000313" key="3">
    <source>
        <dbReference type="Proteomes" id="UP000001822"/>
    </source>
</evidence>
<keyword evidence="3" id="KW-1185">Reference proteome</keyword>
<feature type="transmembrane region" description="Helical" evidence="1">
    <location>
        <begin position="6"/>
        <end position="23"/>
    </location>
</feature>
<reference evidence="2 3" key="1">
    <citation type="journal article" date="2007" name="Appl. Environ. Microbiol.">
        <title>Genome sequence of the cellulolytic gliding bacterium Cytophaga hutchinsonii.</title>
        <authorList>
            <person name="Xie G."/>
            <person name="Bruce D.C."/>
            <person name="Challacombe J.F."/>
            <person name="Chertkov O."/>
            <person name="Detter J.C."/>
            <person name="Gilna P."/>
            <person name="Han C.S."/>
            <person name="Lucas S."/>
            <person name="Misra M."/>
            <person name="Myers G.L."/>
            <person name="Richardson P."/>
            <person name="Tapia R."/>
            <person name="Thayer N."/>
            <person name="Thompson L.S."/>
            <person name="Brettin T.S."/>
            <person name="Henrissat B."/>
            <person name="Wilson D.B."/>
            <person name="McBride M.J."/>
        </authorList>
    </citation>
    <scope>NUCLEOTIDE SEQUENCE [LARGE SCALE GENOMIC DNA]</scope>
    <source>
        <strain evidence="3">ATCC 33406 / DSM 1761 / CIP 103989 / NBRC 15051 / NCIMB 9469 / D465</strain>
    </source>
</reference>
<proteinExistence type="predicted"/>
<keyword evidence="1" id="KW-0472">Membrane</keyword>
<protein>
    <recommendedName>
        <fullName evidence="4">Oligosaccharide repeat unit polymerase</fullName>
    </recommendedName>
</protein>
<feature type="transmembrane region" description="Helical" evidence="1">
    <location>
        <begin position="139"/>
        <end position="159"/>
    </location>
</feature>
<keyword evidence="1" id="KW-1133">Transmembrane helix</keyword>
<feature type="transmembrane region" description="Helical" evidence="1">
    <location>
        <begin position="212"/>
        <end position="231"/>
    </location>
</feature>
<dbReference type="EMBL" id="CP000383">
    <property type="protein sequence ID" value="ABG58150.1"/>
    <property type="molecule type" value="Genomic_DNA"/>
</dbReference>
<sequence>MDKDLIYIVLAINLVLAIVFYLQKRCEIPIFISLFNIMVQYRILSLELGLSNFVNFNYQINFVFTLEMAYEVATLILVGSSTMQYMVMYFYKKPQKLVPDSNEYLKNFLLQRKTIIFIGLGIFTFFQIVLHNVENSYSYLTKLANSSFILLFFMIFIVTKVSNTQIKIIYLVSFLCIAFISYSPELRFQFLGWMIPVGYFVTRNIKPINKLWFMAAGLFAILVIFSAARVLRYSNAESRSLSIDELYEESVDRMEESDDVNFIDGFMMMYQVYPKYLDYTYGFDHLNILLRPIPRNFWPDKPLAGWFQNYQKKYGLEKTTVGFSPTIYGVFYGEMGAEGVVIFSILWAFFLVWLYRYINQFRSDLSWVLTGVLLTALIPLFRSGDLPGDVAVVLMSYWPIIYFVYKYKQFVKKQLLLEKV</sequence>
<gene>
    <name evidence="2" type="ordered locus">CHU_0867</name>
</gene>
<feature type="transmembrane region" description="Helical" evidence="1">
    <location>
        <begin position="365"/>
        <end position="382"/>
    </location>
</feature>
<feature type="transmembrane region" description="Helical" evidence="1">
    <location>
        <begin position="340"/>
        <end position="358"/>
    </location>
</feature>
<evidence type="ECO:0008006" key="4">
    <source>
        <dbReference type="Google" id="ProtNLM"/>
    </source>
</evidence>
<feature type="transmembrane region" description="Helical" evidence="1">
    <location>
        <begin position="166"/>
        <end position="182"/>
    </location>
</feature>
<evidence type="ECO:0000256" key="1">
    <source>
        <dbReference type="SAM" id="Phobius"/>
    </source>
</evidence>
<keyword evidence="1" id="KW-0812">Transmembrane</keyword>
<dbReference type="KEGG" id="chu:CHU_0867"/>
<name>A0A6N4SPF0_CYTH3</name>
<dbReference type="AlphaFoldDB" id="A0A6N4SPF0"/>
<organism evidence="2 3">
    <name type="scientific">Cytophaga hutchinsonii (strain ATCC 33406 / DSM 1761 / CIP 103989 / NBRC 15051 / NCIMB 9469 / D465)</name>
    <dbReference type="NCBI Taxonomy" id="269798"/>
    <lineage>
        <taxon>Bacteria</taxon>
        <taxon>Pseudomonadati</taxon>
        <taxon>Bacteroidota</taxon>
        <taxon>Cytophagia</taxon>
        <taxon>Cytophagales</taxon>
        <taxon>Cytophagaceae</taxon>
        <taxon>Cytophaga</taxon>
    </lineage>
</organism>
<feature type="transmembrane region" description="Helical" evidence="1">
    <location>
        <begin position="68"/>
        <end position="91"/>
    </location>
</feature>